<evidence type="ECO:0000313" key="6">
    <source>
        <dbReference type="EMBL" id="CAG8983443.1"/>
    </source>
</evidence>
<keyword evidence="2 4" id="KW-0863">Zinc-finger</keyword>
<dbReference type="GO" id="GO:0036503">
    <property type="term" value="P:ERAD pathway"/>
    <property type="evidence" value="ECO:0007669"/>
    <property type="project" value="TreeGrafter"/>
</dbReference>
<dbReference type="GO" id="GO:0008270">
    <property type="term" value="F:zinc ion binding"/>
    <property type="evidence" value="ECO:0007669"/>
    <property type="project" value="UniProtKB-KW"/>
</dbReference>
<keyword evidence="7" id="KW-1185">Reference proteome</keyword>
<dbReference type="InterPro" id="IPR013083">
    <property type="entry name" value="Znf_RING/FYVE/PHD"/>
</dbReference>
<dbReference type="PANTHER" id="PTHR22763">
    <property type="entry name" value="RING ZINC FINGER PROTEIN"/>
    <property type="match status" value="1"/>
</dbReference>
<organism evidence="6 7">
    <name type="scientific">Hymenoscyphus albidus</name>
    <dbReference type="NCBI Taxonomy" id="595503"/>
    <lineage>
        <taxon>Eukaryota</taxon>
        <taxon>Fungi</taxon>
        <taxon>Dikarya</taxon>
        <taxon>Ascomycota</taxon>
        <taxon>Pezizomycotina</taxon>
        <taxon>Leotiomycetes</taxon>
        <taxon>Helotiales</taxon>
        <taxon>Helotiaceae</taxon>
        <taxon>Hymenoscyphus</taxon>
    </lineage>
</organism>
<gene>
    <name evidence="6" type="ORF">HYALB_00000612</name>
</gene>
<comment type="caution">
    <text evidence="6">The sequence shown here is derived from an EMBL/GenBank/DDBJ whole genome shotgun (WGS) entry which is preliminary data.</text>
</comment>
<reference evidence="6" key="1">
    <citation type="submission" date="2021-07" db="EMBL/GenBank/DDBJ databases">
        <authorList>
            <person name="Durling M."/>
        </authorList>
    </citation>
    <scope>NUCLEOTIDE SEQUENCE</scope>
</reference>
<accession>A0A9N9Q2I4</accession>
<evidence type="ECO:0000313" key="7">
    <source>
        <dbReference type="Proteomes" id="UP000701801"/>
    </source>
</evidence>
<dbReference type="GO" id="GO:0061630">
    <property type="term" value="F:ubiquitin protein ligase activity"/>
    <property type="evidence" value="ECO:0007669"/>
    <property type="project" value="UniProtKB-EC"/>
</dbReference>
<dbReference type="PROSITE" id="PS50089">
    <property type="entry name" value="ZF_RING_2"/>
    <property type="match status" value="1"/>
</dbReference>
<evidence type="ECO:0000256" key="2">
    <source>
        <dbReference type="ARBA" id="ARBA00022771"/>
    </source>
</evidence>
<dbReference type="PANTHER" id="PTHR22763:SF184">
    <property type="entry name" value="E3 UBIQUITIN-PROTEIN LIGASE SYNOVIOLIN"/>
    <property type="match status" value="1"/>
</dbReference>
<dbReference type="OrthoDB" id="8062037at2759"/>
<dbReference type="SUPFAM" id="SSF57850">
    <property type="entry name" value="RING/U-box"/>
    <property type="match status" value="1"/>
</dbReference>
<keyword evidence="1" id="KW-0479">Metal-binding</keyword>
<dbReference type="AlphaFoldDB" id="A0A9N9Q2I4"/>
<evidence type="ECO:0000259" key="5">
    <source>
        <dbReference type="PROSITE" id="PS50089"/>
    </source>
</evidence>
<evidence type="ECO:0000256" key="4">
    <source>
        <dbReference type="PROSITE-ProRule" id="PRU00175"/>
    </source>
</evidence>
<feature type="domain" description="RING-type" evidence="5">
    <location>
        <begin position="222"/>
        <end position="271"/>
    </location>
</feature>
<proteinExistence type="predicted"/>
<dbReference type="InterPro" id="IPR001841">
    <property type="entry name" value="Znf_RING"/>
</dbReference>
<dbReference type="InterPro" id="IPR050731">
    <property type="entry name" value="HRD1_E3_ubiq-ligases"/>
</dbReference>
<name>A0A9N9Q2I4_9HELO</name>
<dbReference type="SMART" id="SM00184">
    <property type="entry name" value="RING"/>
    <property type="match status" value="1"/>
</dbReference>
<dbReference type="GO" id="GO:0043161">
    <property type="term" value="P:proteasome-mediated ubiquitin-dependent protein catabolic process"/>
    <property type="evidence" value="ECO:0007669"/>
    <property type="project" value="TreeGrafter"/>
</dbReference>
<dbReference type="Proteomes" id="UP000701801">
    <property type="component" value="Unassembled WGS sequence"/>
</dbReference>
<dbReference type="Pfam" id="PF13639">
    <property type="entry name" value="zf-RING_2"/>
    <property type="match status" value="1"/>
</dbReference>
<dbReference type="GO" id="GO:0005789">
    <property type="term" value="C:endoplasmic reticulum membrane"/>
    <property type="evidence" value="ECO:0007669"/>
    <property type="project" value="UniProtKB-SubCell"/>
</dbReference>
<evidence type="ECO:0000256" key="3">
    <source>
        <dbReference type="ARBA" id="ARBA00022833"/>
    </source>
</evidence>
<sequence>MCRAYLLRCGTCKLEVATRYAFLVNCRNGQQGCFQMFRQNDDTLLGRREDSKPFKPCDELETKEQLFFAMSCPYCYAKDERPSAHEQKRIETGERLFAKMIADNRPLLYATRLHPVDFDRYFEQPAVQRLFRVRGEERRQFDDLYSAAVAYYSSTFEISGAEAHSQNPLNLKAKLMMLLESTSMLNLVADKEEEYGYIYKGEDDIPLLLRDLELAKMDDKDCNICGDEMGKETPQNTVEYPVETPCHHVFGSGCIIAWLGESQPPTCPMCRRVFSTKSHRFPDAYYDNHPESGFGTSPPRISDDWPEILVDAAAPTQYHDSGALGHHGDSEYSVAALYYIAGNAPIEGFTTSEEAVVFDENGGFEGALSITATPRYHLSTPSLFVFGGMRPEENEFTESNPSCRKGSGRSRRCYSCQQRPGKLYI</sequence>
<evidence type="ECO:0000256" key="1">
    <source>
        <dbReference type="ARBA" id="ARBA00022723"/>
    </source>
</evidence>
<keyword evidence="3" id="KW-0862">Zinc</keyword>
<dbReference type="Gene3D" id="3.30.40.10">
    <property type="entry name" value="Zinc/RING finger domain, C3HC4 (zinc finger)"/>
    <property type="match status" value="1"/>
</dbReference>
<protein>
    <recommendedName>
        <fullName evidence="5">RING-type domain-containing protein</fullName>
    </recommendedName>
</protein>
<dbReference type="EMBL" id="CAJVRM010000726">
    <property type="protein sequence ID" value="CAG8983443.1"/>
    <property type="molecule type" value="Genomic_DNA"/>
</dbReference>